<keyword evidence="3" id="KW-1185">Reference proteome</keyword>
<feature type="non-terminal residue" evidence="2">
    <location>
        <position position="171"/>
    </location>
</feature>
<evidence type="ECO:0000313" key="2">
    <source>
        <dbReference type="EMBL" id="KAF9579266.1"/>
    </source>
</evidence>
<feature type="compositionally biased region" description="Polar residues" evidence="1">
    <location>
        <begin position="67"/>
        <end position="81"/>
    </location>
</feature>
<feature type="region of interest" description="Disordered" evidence="1">
    <location>
        <begin position="22"/>
        <end position="171"/>
    </location>
</feature>
<evidence type="ECO:0000256" key="1">
    <source>
        <dbReference type="SAM" id="MobiDB-lite"/>
    </source>
</evidence>
<comment type="caution">
    <text evidence="2">The sequence shown here is derived from an EMBL/GenBank/DDBJ whole genome shotgun (WGS) entry which is preliminary data.</text>
</comment>
<feature type="compositionally biased region" description="Polar residues" evidence="1">
    <location>
        <begin position="142"/>
        <end position="152"/>
    </location>
</feature>
<reference evidence="2" key="1">
    <citation type="journal article" date="2020" name="Fungal Divers.">
        <title>Resolving the Mortierellaceae phylogeny through synthesis of multi-gene phylogenetics and phylogenomics.</title>
        <authorList>
            <person name="Vandepol N."/>
            <person name="Liber J."/>
            <person name="Desiro A."/>
            <person name="Na H."/>
            <person name="Kennedy M."/>
            <person name="Barry K."/>
            <person name="Grigoriev I.V."/>
            <person name="Miller A.N."/>
            <person name="O'Donnell K."/>
            <person name="Stajich J.E."/>
            <person name="Bonito G."/>
        </authorList>
    </citation>
    <scope>NUCLEOTIDE SEQUENCE</scope>
    <source>
        <strain evidence="2">KOD1015</strain>
    </source>
</reference>
<organism evidence="2 3">
    <name type="scientific">Lunasporangiospora selenospora</name>
    <dbReference type="NCBI Taxonomy" id="979761"/>
    <lineage>
        <taxon>Eukaryota</taxon>
        <taxon>Fungi</taxon>
        <taxon>Fungi incertae sedis</taxon>
        <taxon>Mucoromycota</taxon>
        <taxon>Mortierellomycotina</taxon>
        <taxon>Mortierellomycetes</taxon>
        <taxon>Mortierellales</taxon>
        <taxon>Mortierellaceae</taxon>
        <taxon>Lunasporangiospora</taxon>
    </lineage>
</organism>
<feature type="compositionally biased region" description="Low complexity" evidence="1">
    <location>
        <begin position="43"/>
        <end position="66"/>
    </location>
</feature>
<dbReference type="EMBL" id="JAABOA010002903">
    <property type="protein sequence ID" value="KAF9579266.1"/>
    <property type="molecule type" value="Genomic_DNA"/>
</dbReference>
<gene>
    <name evidence="2" type="ORF">BGW38_004546</name>
</gene>
<name>A0A9P6KBY8_9FUNG</name>
<dbReference type="Proteomes" id="UP000780801">
    <property type="component" value="Unassembled WGS sequence"/>
</dbReference>
<sequence>MGPKPKRKNTGKAKTIASLQAQVAATSGSTSSTNLAKSDAPVSGSTSSTPSGASTPTSSTSFPSSTINHASVPVSSNTPLTHEQKQADNGVDQQQAQEERVVSQTRALPRSPQRTPTIPVLVGTPNAQGTPAVEDDAEEATEQTSLLKAQNQGPHSHHDHGPGHVHAPQST</sequence>
<evidence type="ECO:0000313" key="3">
    <source>
        <dbReference type="Proteomes" id="UP000780801"/>
    </source>
</evidence>
<proteinExistence type="predicted"/>
<accession>A0A9P6KBY8</accession>
<feature type="compositionally biased region" description="Polar residues" evidence="1">
    <location>
        <begin position="91"/>
        <end position="116"/>
    </location>
</feature>
<feature type="compositionally biased region" description="Polar residues" evidence="1">
    <location>
        <begin position="22"/>
        <end position="36"/>
    </location>
</feature>
<protein>
    <submittedName>
        <fullName evidence="2">Uncharacterized protein</fullName>
    </submittedName>
</protein>
<dbReference type="AlphaFoldDB" id="A0A9P6KBY8"/>